<evidence type="ECO:0000313" key="10">
    <source>
        <dbReference type="Proteomes" id="UP000315677"/>
    </source>
</evidence>
<evidence type="ECO:0000259" key="8">
    <source>
        <dbReference type="PROSITE" id="PS50850"/>
    </source>
</evidence>
<dbReference type="Pfam" id="PF07690">
    <property type="entry name" value="MFS_1"/>
    <property type="match status" value="1"/>
</dbReference>
<dbReference type="InterPro" id="IPR036259">
    <property type="entry name" value="MFS_trans_sf"/>
</dbReference>
<evidence type="ECO:0000256" key="1">
    <source>
        <dbReference type="ARBA" id="ARBA00004651"/>
    </source>
</evidence>
<feature type="transmembrane region" description="Helical" evidence="7">
    <location>
        <begin position="244"/>
        <end position="263"/>
    </location>
</feature>
<evidence type="ECO:0000256" key="3">
    <source>
        <dbReference type="ARBA" id="ARBA00022475"/>
    </source>
</evidence>
<dbReference type="Gene3D" id="1.20.1250.20">
    <property type="entry name" value="MFS general substrate transporter like domains"/>
    <property type="match status" value="1"/>
</dbReference>
<accession>A0A543DZ38</accession>
<feature type="transmembrane region" description="Helical" evidence="7">
    <location>
        <begin position="39"/>
        <end position="60"/>
    </location>
</feature>
<dbReference type="AlphaFoldDB" id="A0A543DZ38"/>
<evidence type="ECO:0000256" key="2">
    <source>
        <dbReference type="ARBA" id="ARBA00022448"/>
    </source>
</evidence>
<gene>
    <name evidence="9" type="ORF">FB558_1368</name>
</gene>
<sequence length="393" mass="39892">MAGVQGWMRAAAALFAIGYGANQFSSLMVMYREQAHYPAVVVAAFFGVYAAGLVPGLLLGGPASDRWGRRRLLLPSLVVSAPASAVLALGGVAAVSQPALYTGRFLFGVVTGIAMAVGTTWVKELSQAPWDPGADAAAGARRAALGLSAGFCVGPLVAGVLAQWAPLPMELPYLVHIVLTAAVVAAVAGLPETRPPGAFRSGLRVHLPRRFRRVVAPMAPWVFGAPALSFAVQPAALGPQLAGFGLVYATLLTTVTLGTGIAVQSWARRLSPVTGARLGLVALVGGLLVAAAAAALGSPVLAVPASVVLGAGYGLLLVAGLIEVQRMAEPAQLAGLTAVYYAFTYIGFLLPVLLAALTGLAGYPVLLLVVALLAALSLAAVMSAGRVREPVPG</sequence>
<dbReference type="InterPro" id="IPR050171">
    <property type="entry name" value="MFS_Transporters"/>
</dbReference>
<dbReference type="SUPFAM" id="SSF103473">
    <property type="entry name" value="MFS general substrate transporter"/>
    <property type="match status" value="1"/>
</dbReference>
<evidence type="ECO:0000256" key="5">
    <source>
        <dbReference type="ARBA" id="ARBA00022989"/>
    </source>
</evidence>
<dbReference type="OrthoDB" id="5242249at2"/>
<evidence type="ECO:0000256" key="7">
    <source>
        <dbReference type="SAM" id="Phobius"/>
    </source>
</evidence>
<reference evidence="9 10" key="1">
    <citation type="submission" date="2019-06" db="EMBL/GenBank/DDBJ databases">
        <title>Sequencing the genomes of 1000 actinobacteria strains.</title>
        <authorList>
            <person name="Klenk H.-P."/>
        </authorList>
    </citation>
    <scope>NUCLEOTIDE SEQUENCE [LARGE SCALE GENOMIC DNA]</scope>
    <source>
        <strain evidence="9 10">DSM 45301</strain>
    </source>
</reference>
<feature type="transmembrane region" description="Helical" evidence="7">
    <location>
        <begin position="101"/>
        <end position="122"/>
    </location>
</feature>
<feature type="domain" description="Major facilitator superfamily (MFS) profile" evidence="8">
    <location>
        <begin position="6"/>
        <end position="393"/>
    </location>
</feature>
<evidence type="ECO:0000313" key="9">
    <source>
        <dbReference type="EMBL" id="TQM14602.1"/>
    </source>
</evidence>
<dbReference type="GO" id="GO:0005886">
    <property type="term" value="C:plasma membrane"/>
    <property type="evidence" value="ECO:0007669"/>
    <property type="project" value="UniProtKB-SubCell"/>
</dbReference>
<feature type="transmembrane region" description="Helical" evidence="7">
    <location>
        <begin position="72"/>
        <end position="95"/>
    </location>
</feature>
<evidence type="ECO:0000256" key="6">
    <source>
        <dbReference type="ARBA" id="ARBA00023136"/>
    </source>
</evidence>
<keyword evidence="6 7" id="KW-0472">Membrane</keyword>
<name>A0A543DZ38_9PSEU</name>
<dbReference type="PROSITE" id="PS00216">
    <property type="entry name" value="SUGAR_TRANSPORT_1"/>
    <property type="match status" value="1"/>
</dbReference>
<proteinExistence type="predicted"/>
<keyword evidence="5 7" id="KW-1133">Transmembrane helix</keyword>
<keyword evidence="3" id="KW-1003">Cell membrane</keyword>
<evidence type="ECO:0000256" key="4">
    <source>
        <dbReference type="ARBA" id="ARBA00022692"/>
    </source>
</evidence>
<keyword evidence="10" id="KW-1185">Reference proteome</keyword>
<feature type="transmembrane region" description="Helical" evidence="7">
    <location>
        <begin position="334"/>
        <end position="357"/>
    </location>
</feature>
<feature type="transmembrane region" description="Helical" evidence="7">
    <location>
        <begin position="301"/>
        <end position="322"/>
    </location>
</feature>
<dbReference type="InterPro" id="IPR005829">
    <property type="entry name" value="Sugar_transporter_CS"/>
</dbReference>
<feature type="transmembrane region" description="Helical" evidence="7">
    <location>
        <begin position="171"/>
        <end position="190"/>
    </location>
</feature>
<dbReference type="InterPro" id="IPR011701">
    <property type="entry name" value="MFS"/>
</dbReference>
<keyword evidence="4 7" id="KW-0812">Transmembrane</keyword>
<organism evidence="9 10">
    <name type="scientific">Pseudonocardia kunmingensis</name>
    <dbReference type="NCBI Taxonomy" id="630975"/>
    <lineage>
        <taxon>Bacteria</taxon>
        <taxon>Bacillati</taxon>
        <taxon>Actinomycetota</taxon>
        <taxon>Actinomycetes</taxon>
        <taxon>Pseudonocardiales</taxon>
        <taxon>Pseudonocardiaceae</taxon>
        <taxon>Pseudonocardia</taxon>
    </lineage>
</organism>
<comment type="caution">
    <text evidence="9">The sequence shown here is derived from an EMBL/GenBank/DDBJ whole genome shotgun (WGS) entry which is preliminary data.</text>
</comment>
<dbReference type="PANTHER" id="PTHR23517">
    <property type="entry name" value="RESISTANCE PROTEIN MDTM, PUTATIVE-RELATED-RELATED"/>
    <property type="match status" value="1"/>
</dbReference>
<dbReference type="EMBL" id="VFPA01000001">
    <property type="protein sequence ID" value="TQM14602.1"/>
    <property type="molecule type" value="Genomic_DNA"/>
</dbReference>
<protein>
    <submittedName>
        <fullName evidence="9">MFS transporter</fullName>
    </submittedName>
</protein>
<dbReference type="InterPro" id="IPR020846">
    <property type="entry name" value="MFS_dom"/>
</dbReference>
<comment type="subcellular location">
    <subcellularLocation>
        <location evidence="1">Cell membrane</location>
        <topology evidence="1">Multi-pass membrane protein</topology>
    </subcellularLocation>
</comment>
<dbReference type="RefSeq" id="WP_142049143.1">
    <property type="nucleotide sequence ID" value="NZ_VFPA01000001.1"/>
</dbReference>
<dbReference type="GO" id="GO:0022857">
    <property type="term" value="F:transmembrane transporter activity"/>
    <property type="evidence" value="ECO:0007669"/>
    <property type="project" value="InterPro"/>
</dbReference>
<feature type="transmembrane region" description="Helical" evidence="7">
    <location>
        <begin position="143"/>
        <end position="165"/>
    </location>
</feature>
<dbReference type="Proteomes" id="UP000315677">
    <property type="component" value="Unassembled WGS sequence"/>
</dbReference>
<dbReference type="PANTHER" id="PTHR23517:SF3">
    <property type="entry name" value="INTEGRAL MEMBRANE TRANSPORT PROTEIN"/>
    <property type="match status" value="1"/>
</dbReference>
<feature type="transmembrane region" description="Helical" evidence="7">
    <location>
        <begin position="363"/>
        <end position="384"/>
    </location>
</feature>
<keyword evidence="2" id="KW-0813">Transport</keyword>
<dbReference type="PROSITE" id="PS50850">
    <property type="entry name" value="MFS"/>
    <property type="match status" value="1"/>
</dbReference>
<feature type="transmembrane region" description="Helical" evidence="7">
    <location>
        <begin position="275"/>
        <end position="295"/>
    </location>
</feature>
<feature type="transmembrane region" description="Helical" evidence="7">
    <location>
        <begin position="211"/>
        <end position="232"/>
    </location>
</feature>